<dbReference type="Pfam" id="PF13185">
    <property type="entry name" value="GAF_2"/>
    <property type="match status" value="1"/>
</dbReference>
<dbReference type="NCBIfam" id="TIGR00229">
    <property type="entry name" value="sensory_box"/>
    <property type="match status" value="2"/>
</dbReference>
<comment type="catalytic activity">
    <reaction evidence="1">
        <text>ATP + protein L-histidine = ADP + protein N-phospho-L-histidine.</text>
        <dbReference type="EC" id="2.7.13.3"/>
    </reaction>
</comment>
<keyword evidence="5" id="KW-0418">Kinase</keyword>
<dbReference type="PROSITE" id="PS50109">
    <property type="entry name" value="HIS_KIN"/>
    <property type="match status" value="1"/>
</dbReference>
<evidence type="ECO:0000313" key="12">
    <source>
        <dbReference type="Proteomes" id="UP000054598"/>
    </source>
</evidence>
<dbReference type="SMART" id="SM00086">
    <property type="entry name" value="PAC"/>
    <property type="match status" value="2"/>
</dbReference>
<dbReference type="Gene3D" id="3.30.565.10">
    <property type="entry name" value="Histidine kinase-like ATPase, C-terminal domain"/>
    <property type="match status" value="1"/>
</dbReference>
<dbReference type="SMART" id="SM00091">
    <property type="entry name" value="PAS"/>
    <property type="match status" value="2"/>
</dbReference>
<feature type="domain" description="Response regulatory" evidence="8">
    <location>
        <begin position="18"/>
        <end position="134"/>
    </location>
</feature>
<dbReference type="InterPro" id="IPR029016">
    <property type="entry name" value="GAF-like_dom_sf"/>
</dbReference>
<dbReference type="InterPro" id="IPR011006">
    <property type="entry name" value="CheY-like_superfamily"/>
</dbReference>
<keyword evidence="3 6" id="KW-0597">Phosphoprotein</keyword>
<dbReference type="CDD" id="cd00156">
    <property type="entry name" value="REC"/>
    <property type="match status" value="1"/>
</dbReference>
<dbReference type="GO" id="GO:0000160">
    <property type="term" value="P:phosphorelay signal transduction system"/>
    <property type="evidence" value="ECO:0007669"/>
    <property type="project" value="InterPro"/>
</dbReference>
<dbReference type="InterPro" id="IPR013767">
    <property type="entry name" value="PAS_fold"/>
</dbReference>
<feature type="domain" description="PAC" evidence="10">
    <location>
        <begin position="220"/>
        <end position="272"/>
    </location>
</feature>
<dbReference type="PANTHER" id="PTHR43304">
    <property type="entry name" value="PHYTOCHROME-LIKE PROTEIN CPH1"/>
    <property type="match status" value="1"/>
</dbReference>
<dbReference type="InterPro" id="IPR036890">
    <property type="entry name" value="HATPase_C_sf"/>
</dbReference>
<dbReference type="InterPro" id="IPR035965">
    <property type="entry name" value="PAS-like_dom_sf"/>
</dbReference>
<dbReference type="SMART" id="SM00448">
    <property type="entry name" value="REC"/>
    <property type="match status" value="1"/>
</dbReference>
<dbReference type="PRINTS" id="PR00344">
    <property type="entry name" value="BCTRLSENSOR"/>
</dbReference>
<proteinExistence type="predicted"/>
<dbReference type="Pfam" id="PF00989">
    <property type="entry name" value="PAS"/>
    <property type="match status" value="2"/>
</dbReference>
<evidence type="ECO:0000256" key="4">
    <source>
        <dbReference type="ARBA" id="ARBA00022679"/>
    </source>
</evidence>
<dbReference type="InterPro" id="IPR000700">
    <property type="entry name" value="PAS-assoc_C"/>
</dbReference>
<name>A0A101IR14_9EURY</name>
<feature type="domain" description="PAC" evidence="10">
    <location>
        <begin position="345"/>
        <end position="397"/>
    </location>
</feature>
<evidence type="ECO:0000256" key="6">
    <source>
        <dbReference type="PROSITE-ProRule" id="PRU00169"/>
    </source>
</evidence>
<evidence type="ECO:0000256" key="5">
    <source>
        <dbReference type="ARBA" id="ARBA00022777"/>
    </source>
</evidence>
<dbReference type="SUPFAM" id="SSF55785">
    <property type="entry name" value="PYP-like sensor domain (PAS domain)"/>
    <property type="match status" value="2"/>
</dbReference>
<dbReference type="GO" id="GO:0006355">
    <property type="term" value="P:regulation of DNA-templated transcription"/>
    <property type="evidence" value="ECO:0007669"/>
    <property type="project" value="InterPro"/>
</dbReference>
<evidence type="ECO:0000313" key="11">
    <source>
        <dbReference type="EMBL" id="KUK99603.1"/>
    </source>
</evidence>
<dbReference type="Gene3D" id="3.40.50.2300">
    <property type="match status" value="1"/>
</dbReference>
<reference evidence="12" key="1">
    <citation type="journal article" date="2015" name="MBio">
        <title>Genome-Resolved Metagenomic Analysis Reveals Roles for Candidate Phyla and Other Microbial Community Members in Biogeochemical Transformations in Oil Reservoirs.</title>
        <authorList>
            <person name="Hu P."/>
            <person name="Tom L."/>
            <person name="Singh A."/>
            <person name="Thomas B.C."/>
            <person name="Baker B.J."/>
            <person name="Piceno Y.M."/>
            <person name="Andersen G.L."/>
            <person name="Banfield J.F."/>
        </authorList>
    </citation>
    <scope>NUCLEOTIDE SEQUENCE [LARGE SCALE GENOMIC DNA]</scope>
</reference>
<evidence type="ECO:0000256" key="1">
    <source>
        <dbReference type="ARBA" id="ARBA00000085"/>
    </source>
</evidence>
<dbReference type="EMBL" id="LGHE01000245">
    <property type="protein sequence ID" value="KUK99603.1"/>
    <property type="molecule type" value="Genomic_DNA"/>
</dbReference>
<evidence type="ECO:0000259" key="10">
    <source>
        <dbReference type="PROSITE" id="PS50113"/>
    </source>
</evidence>
<evidence type="ECO:0000259" key="8">
    <source>
        <dbReference type="PROSITE" id="PS50110"/>
    </source>
</evidence>
<gene>
    <name evidence="11" type="ORF">XE10_1766</name>
</gene>
<dbReference type="PANTHER" id="PTHR43304:SF1">
    <property type="entry name" value="PAC DOMAIN-CONTAINING PROTEIN"/>
    <property type="match status" value="1"/>
</dbReference>
<dbReference type="Pfam" id="PF02518">
    <property type="entry name" value="HATPase_c"/>
    <property type="match status" value="1"/>
</dbReference>
<comment type="caution">
    <text evidence="11">The sequence shown here is derived from an EMBL/GenBank/DDBJ whole genome shotgun (WGS) entry which is preliminary data.</text>
</comment>
<dbReference type="Gene3D" id="3.30.450.40">
    <property type="match status" value="1"/>
</dbReference>
<dbReference type="PROSITE" id="PS50112">
    <property type="entry name" value="PAS"/>
    <property type="match status" value="2"/>
</dbReference>
<dbReference type="InterPro" id="IPR001610">
    <property type="entry name" value="PAC"/>
</dbReference>
<dbReference type="InterPro" id="IPR004358">
    <property type="entry name" value="Sig_transdc_His_kin-like_C"/>
</dbReference>
<feature type="modified residue" description="4-aspartylphosphate" evidence="6">
    <location>
        <position position="69"/>
    </location>
</feature>
<accession>A0A101IR14</accession>
<dbReference type="PROSITE" id="PS50113">
    <property type="entry name" value="PAC"/>
    <property type="match status" value="2"/>
</dbReference>
<evidence type="ECO:0000256" key="2">
    <source>
        <dbReference type="ARBA" id="ARBA00012438"/>
    </source>
</evidence>
<dbReference type="Gene3D" id="3.30.450.20">
    <property type="entry name" value="PAS domain"/>
    <property type="match status" value="2"/>
</dbReference>
<dbReference type="SMART" id="SM00387">
    <property type="entry name" value="HATPase_c"/>
    <property type="match status" value="1"/>
</dbReference>
<evidence type="ECO:0000256" key="3">
    <source>
        <dbReference type="ARBA" id="ARBA00022553"/>
    </source>
</evidence>
<keyword evidence="4" id="KW-0808">Transferase</keyword>
<feature type="non-terminal residue" evidence="11">
    <location>
        <position position="797"/>
    </location>
</feature>
<dbReference type="InterPro" id="IPR005467">
    <property type="entry name" value="His_kinase_dom"/>
</dbReference>
<dbReference type="EC" id="2.7.13.3" evidence="2"/>
<dbReference type="InterPro" id="IPR003018">
    <property type="entry name" value="GAF"/>
</dbReference>
<dbReference type="Pfam" id="PF00072">
    <property type="entry name" value="Response_reg"/>
    <property type="match status" value="1"/>
</dbReference>
<evidence type="ECO:0000259" key="9">
    <source>
        <dbReference type="PROSITE" id="PS50112"/>
    </source>
</evidence>
<dbReference type="CDD" id="cd00130">
    <property type="entry name" value="PAS"/>
    <property type="match status" value="2"/>
</dbReference>
<sequence length="797" mass="88118">MGGCQALHTSETMSESLRVILIGENPGDAPGIREMLGGCGREVELLYCERPEDGLTPVLEGGIGVVLLDLDFPDGRGMGIFDRLREVAPDIPIIVLTAAGEEPTALRAMQHGAQDYLVKGKTDAELLCRAVRYAEERTRVELALRHSEAMYRRLVENLNEGVLAVDEAGLITFANPAMEEILGCPAESLIGSPVTGFFGTPGSTGTATRNPFCWQTAQRQEFELDLLGDDGRSVHALVVTSPITDATGAFRGCLAGVLDITGRKRAEEALRQSEQKYRLVVESLSEGIWVIDRNACTSFVNPRMAEMLGYAPDEMIGRSIYSFLTPLSDATMRDRLNCRRDGTQEQYECEFIRKGGDRITALMIASPFSDDSGEFRGSIAGVMDITERKRAEEEIRIRNEQLMVLNQVVGVSATSLSLAELLEESLEKTLNLMGFHVGIVYMLDAERKRALLQHQSGLPQSCMARSRIIKVHHWPFNFIFIAGQPRYIERQPDLNSIEAGILQELEVSALACIPLIAESVVVGAVYVGSRTKETFSREEMALLEMVGKEIGSGILKGMLHKKLEAANREANLYLDIMTHDIKNAENVSNLYADLLIEMLEGEAALYARKIRSSVRRSAEILGNVTTIRRIHHDSPDVGPVDLDLVIREEVAAFPDVVIEFSVSHRRVWADDLLSEVFANLIRNAVKFGDPGIRIAIRVEEYDGESVLVSVEDTGPGIPDPMKESIFHRFERGWVGGYGDGLGLFIVRTLVERYGGTIRVEDRVEGRSDLGTAFRFTLREVLASGDDEDDEYPDGEEC</sequence>
<protein>
    <recommendedName>
        <fullName evidence="2">histidine kinase</fullName>
        <ecNumber evidence="2">2.7.13.3</ecNumber>
    </recommendedName>
</protein>
<dbReference type="SUPFAM" id="SSF52172">
    <property type="entry name" value="CheY-like"/>
    <property type="match status" value="1"/>
</dbReference>
<dbReference type="Proteomes" id="UP000054598">
    <property type="component" value="Unassembled WGS sequence"/>
</dbReference>
<evidence type="ECO:0000259" key="7">
    <source>
        <dbReference type="PROSITE" id="PS50109"/>
    </source>
</evidence>
<dbReference type="InterPro" id="IPR003594">
    <property type="entry name" value="HATPase_dom"/>
</dbReference>
<dbReference type="InterPro" id="IPR000014">
    <property type="entry name" value="PAS"/>
</dbReference>
<feature type="domain" description="Histidine kinase" evidence="7">
    <location>
        <begin position="576"/>
        <end position="781"/>
    </location>
</feature>
<dbReference type="InterPro" id="IPR052162">
    <property type="entry name" value="Sensor_kinase/Photoreceptor"/>
</dbReference>
<feature type="domain" description="PAS" evidence="9">
    <location>
        <begin position="147"/>
        <end position="191"/>
    </location>
</feature>
<organism evidence="11 12">
    <name type="scientific">Methanoculleus marisnigri</name>
    <dbReference type="NCBI Taxonomy" id="2198"/>
    <lineage>
        <taxon>Archaea</taxon>
        <taxon>Methanobacteriati</taxon>
        <taxon>Methanobacteriota</taxon>
        <taxon>Stenosarchaea group</taxon>
        <taxon>Methanomicrobia</taxon>
        <taxon>Methanomicrobiales</taxon>
        <taxon>Methanomicrobiaceae</taxon>
        <taxon>Methanoculleus</taxon>
    </lineage>
</organism>
<dbReference type="PROSITE" id="PS50110">
    <property type="entry name" value="RESPONSE_REGULATORY"/>
    <property type="match status" value="1"/>
</dbReference>
<dbReference type="GO" id="GO:0004673">
    <property type="term" value="F:protein histidine kinase activity"/>
    <property type="evidence" value="ECO:0007669"/>
    <property type="project" value="UniProtKB-EC"/>
</dbReference>
<dbReference type="InterPro" id="IPR001789">
    <property type="entry name" value="Sig_transdc_resp-reg_receiver"/>
</dbReference>
<dbReference type="SUPFAM" id="SSF55781">
    <property type="entry name" value="GAF domain-like"/>
    <property type="match status" value="1"/>
</dbReference>
<dbReference type="AlphaFoldDB" id="A0A101IR14"/>
<dbReference type="SUPFAM" id="SSF55874">
    <property type="entry name" value="ATPase domain of HSP90 chaperone/DNA topoisomerase II/histidine kinase"/>
    <property type="match status" value="1"/>
</dbReference>
<feature type="domain" description="PAS" evidence="9">
    <location>
        <begin position="273"/>
        <end position="337"/>
    </location>
</feature>